<dbReference type="Pfam" id="PF01743">
    <property type="entry name" value="PolyA_pol"/>
    <property type="match status" value="1"/>
</dbReference>
<dbReference type="Proteomes" id="UP000284822">
    <property type="component" value="Unassembled WGS sequence"/>
</dbReference>
<feature type="binding site" evidence="11">
    <location>
        <position position="159"/>
    </location>
    <ligand>
        <name>CTP</name>
        <dbReference type="ChEBI" id="CHEBI:37563"/>
    </ligand>
</feature>
<gene>
    <name evidence="11" type="primary">cca</name>
    <name evidence="15" type="ORF">DS832_05565</name>
</gene>
<feature type="binding site" evidence="11">
    <location>
        <position position="116"/>
    </location>
    <ligand>
        <name>ATP</name>
        <dbReference type="ChEBI" id="CHEBI:30616"/>
    </ligand>
</feature>
<dbReference type="GO" id="GO:0042245">
    <property type="term" value="P:RNA repair"/>
    <property type="evidence" value="ECO:0007669"/>
    <property type="project" value="UniProtKB-KW"/>
</dbReference>
<sequence length="399" mass="45347">MIIKQLPIQLANALPVLRQINQAGFEAYFVGGCVRDTILGRHLHDVDLATSAYPQEIKQIFSQTIDTGIEHGTVTVIYQHHTYEITTFRTESGYQDFRRPDSVEFVRSLEEDLQRRDFTINALAMNSAGEIIDLFTGLADLQHQRIKAVGVASERFHEDALRMLRAVRFQSQLDFSIEEQTLLGIKANAKLLQYIAVERIKEEFIKLMEGINRQAGLQTLFNTKLYQFCPGLANCDFQQLLDYSTGKIDDEATIWSLIGYLESFDKKQLHQFLHHWKIANSTIKLAQTAVQLLLNVNRNSWDLYLAGEKAVNVAAKVLNLVDQSHLSQLMLSAYAALPLKSVHELAINGQQVMAVLKLSPGPKIGYYLQYIQKAIIAGNLQNNYQEIVNFLKTNELEFK</sequence>
<feature type="binding site" evidence="11">
    <location>
        <position position="47"/>
    </location>
    <ligand>
        <name>Mg(2+)</name>
        <dbReference type="ChEBI" id="CHEBI:18420"/>
    </ligand>
</feature>
<organism evidence="15 16">
    <name type="scientific">Bombilactobacillus bombi</name>
    <dbReference type="NCBI Taxonomy" id="1303590"/>
    <lineage>
        <taxon>Bacteria</taxon>
        <taxon>Bacillati</taxon>
        <taxon>Bacillota</taxon>
        <taxon>Bacilli</taxon>
        <taxon>Lactobacillales</taxon>
        <taxon>Lactobacillaceae</taxon>
        <taxon>Bombilactobacillus</taxon>
    </lineage>
</organism>
<dbReference type="InterPro" id="IPR002646">
    <property type="entry name" value="PolA_pol_head_dom"/>
</dbReference>
<comment type="miscellaneous">
    <text evidence="11">A single active site specifically recognizes both ATP and CTP and is responsible for their addition.</text>
</comment>
<dbReference type="Gene3D" id="1.10.110.30">
    <property type="match status" value="1"/>
</dbReference>
<dbReference type="InterPro" id="IPR043519">
    <property type="entry name" value="NT_sf"/>
</dbReference>
<feature type="binding site" evidence="11">
    <location>
        <position position="35"/>
    </location>
    <ligand>
        <name>ATP</name>
        <dbReference type="ChEBI" id="CHEBI:30616"/>
    </ligand>
</feature>
<feature type="binding site" evidence="11">
    <location>
        <position position="32"/>
    </location>
    <ligand>
        <name>ATP</name>
        <dbReference type="ChEBI" id="CHEBI:30616"/>
    </ligand>
</feature>
<dbReference type="EMBL" id="QOCS01000009">
    <property type="protein sequence ID" value="RHW46952.1"/>
    <property type="molecule type" value="Genomic_DNA"/>
</dbReference>
<evidence type="ECO:0000259" key="12">
    <source>
        <dbReference type="Pfam" id="PF01743"/>
    </source>
</evidence>
<dbReference type="GO" id="GO:0004810">
    <property type="term" value="F:CCA tRNA nucleotidyltransferase activity"/>
    <property type="evidence" value="ECO:0007669"/>
    <property type="project" value="UniProtKB-UniRule"/>
</dbReference>
<feature type="binding site" evidence="11">
    <location>
        <position position="32"/>
    </location>
    <ligand>
        <name>CTP</name>
        <dbReference type="ChEBI" id="CHEBI:37563"/>
    </ligand>
</feature>
<evidence type="ECO:0000259" key="14">
    <source>
        <dbReference type="Pfam" id="PF13735"/>
    </source>
</evidence>
<dbReference type="GO" id="GO:0000049">
    <property type="term" value="F:tRNA binding"/>
    <property type="evidence" value="ECO:0007669"/>
    <property type="project" value="UniProtKB-UniRule"/>
</dbReference>
<keyword evidence="7 11" id="KW-0692">RNA repair</keyword>
<feature type="binding site" evidence="11">
    <location>
        <position position="35"/>
    </location>
    <ligand>
        <name>CTP</name>
        <dbReference type="ChEBI" id="CHEBI:37563"/>
    </ligand>
</feature>
<evidence type="ECO:0000256" key="9">
    <source>
        <dbReference type="ARBA" id="ARBA00022842"/>
    </source>
</evidence>
<keyword evidence="2 11" id="KW-0808">Transferase</keyword>
<evidence type="ECO:0000256" key="3">
    <source>
        <dbReference type="ARBA" id="ARBA00022694"/>
    </source>
</evidence>
<dbReference type="Gene3D" id="1.10.246.80">
    <property type="match status" value="1"/>
</dbReference>
<protein>
    <recommendedName>
        <fullName evidence="11">CCA-adding enzyme</fullName>
        <ecNumber evidence="11">2.7.7.72</ecNumber>
    </recommendedName>
    <alternativeName>
        <fullName evidence="11">CCA tRNA nucleotidyltransferase</fullName>
    </alternativeName>
    <alternativeName>
        <fullName evidence="11">tRNA CCA-pyrophosphorylase</fullName>
    </alternativeName>
    <alternativeName>
        <fullName evidence="11">tRNA adenylyl-/cytidylyl- transferase</fullName>
    </alternativeName>
    <alternativeName>
        <fullName evidence="11">tRNA nucleotidyltransferase</fullName>
    </alternativeName>
    <alternativeName>
        <fullName evidence="11">tRNA-NT</fullName>
    </alternativeName>
</protein>
<evidence type="ECO:0000313" key="15">
    <source>
        <dbReference type="EMBL" id="RHW46952.1"/>
    </source>
</evidence>
<evidence type="ECO:0000256" key="1">
    <source>
        <dbReference type="ARBA" id="ARBA00001946"/>
    </source>
</evidence>
<dbReference type="EC" id="2.7.7.72" evidence="11"/>
<reference evidence="15 16" key="1">
    <citation type="submission" date="2018-07" db="EMBL/GenBank/DDBJ databases">
        <title>Genome sequences of six Lactobacillus spp. isolated from bumble bee guts.</title>
        <authorList>
            <person name="Motta E.V.S."/>
            <person name="Moran N.A."/>
        </authorList>
    </citation>
    <scope>NUCLEOTIDE SEQUENCE [LARGE SCALE GENOMIC DNA]</scope>
    <source>
        <strain evidence="15 16">LV-8.1</strain>
    </source>
</reference>
<comment type="function">
    <text evidence="11">Catalyzes the addition and repair of the essential 3'-terminal CCA sequence in tRNAs without using a nucleic acid template. Adds these three nucleotides in the order of C, C, and A to the tRNA nucleotide-73, using CTP and ATP as substrates and producing inorganic pyrophosphate. tRNA 3'-terminal CCA addition is required both for tRNA processing and repair. Also involved in tRNA surveillance by mediating tandem CCA addition to generate a CCACCA at the 3' terminus of unstable tRNAs. While stable tRNAs receive only 3'-terminal CCA, unstable tRNAs are marked with CCACCA and rapidly degraded.</text>
</comment>
<dbReference type="SUPFAM" id="SSF81301">
    <property type="entry name" value="Nucleotidyltransferase"/>
    <property type="match status" value="1"/>
</dbReference>
<keyword evidence="3 11" id="KW-0819">tRNA processing</keyword>
<feature type="binding site" evidence="11">
    <location>
        <position position="162"/>
    </location>
    <ligand>
        <name>ATP</name>
        <dbReference type="ChEBI" id="CHEBI:30616"/>
    </ligand>
</feature>
<feature type="binding site" evidence="11">
    <location>
        <position position="165"/>
    </location>
    <ligand>
        <name>CTP</name>
        <dbReference type="ChEBI" id="CHEBI:37563"/>
    </ligand>
</feature>
<dbReference type="GO" id="GO:0005524">
    <property type="term" value="F:ATP binding"/>
    <property type="evidence" value="ECO:0007669"/>
    <property type="project" value="UniProtKB-UniRule"/>
</dbReference>
<feature type="binding site" evidence="11">
    <location>
        <position position="159"/>
    </location>
    <ligand>
        <name>ATP</name>
        <dbReference type="ChEBI" id="CHEBI:30616"/>
    </ligand>
</feature>
<dbReference type="GO" id="GO:0001680">
    <property type="term" value="P:tRNA 3'-terminal CCA addition"/>
    <property type="evidence" value="ECO:0007669"/>
    <property type="project" value="UniProtKB-UniRule"/>
</dbReference>
<keyword evidence="4 11" id="KW-0548">Nucleotidyltransferase</keyword>
<dbReference type="InterPro" id="IPR023068">
    <property type="entry name" value="CCA-adding_enz_firmicutes"/>
</dbReference>
<name>A0A417Z8I2_9LACO</name>
<comment type="catalytic activity">
    <reaction evidence="11">
        <text>a tRNA with a 3' CCA end + 2 CTP + ATP = a tRNA with a 3' CCACCA end + 3 diphosphate</text>
        <dbReference type="Rhea" id="RHEA:76235"/>
        <dbReference type="Rhea" id="RHEA-COMP:10468"/>
        <dbReference type="Rhea" id="RHEA-COMP:18655"/>
        <dbReference type="ChEBI" id="CHEBI:30616"/>
        <dbReference type="ChEBI" id="CHEBI:33019"/>
        <dbReference type="ChEBI" id="CHEBI:37563"/>
        <dbReference type="ChEBI" id="CHEBI:83071"/>
        <dbReference type="ChEBI" id="CHEBI:195187"/>
    </reaction>
</comment>
<comment type="subunit">
    <text evidence="11">Homodimer.</text>
</comment>
<comment type="caution">
    <text evidence="15">The sequence shown here is derived from an EMBL/GenBank/DDBJ whole genome shotgun (WGS) entry which is preliminary data.</text>
</comment>
<comment type="cofactor">
    <cofactor evidence="1 11">
        <name>Mg(2+)</name>
        <dbReference type="ChEBI" id="CHEBI:18420"/>
    </cofactor>
</comment>
<dbReference type="NCBIfam" id="NF009814">
    <property type="entry name" value="PRK13299.1"/>
    <property type="match status" value="1"/>
</dbReference>
<dbReference type="SUPFAM" id="SSF81891">
    <property type="entry name" value="Poly A polymerase C-terminal region-like"/>
    <property type="match status" value="1"/>
</dbReference>
<feature type="domain" description="Poly A polymerase head" evidence="12">
    <location>
        <begin position="27"/>
        <end position="146"/>
    </location>
</feature>
<evidence type="ECO:0000256" key="5">
    <source>
        <dbReference type="ARBA" id="ARBA00022723"/>
    </source>
</evidence>
<dbReference type="Gene3D" id="3.30.460.10">
    <property type="entry name" value="Beta Polymerase, domain 2"/>
    <property type="match status" value="1"/>
</dbReference>
<dbReference type="PANTHER" id="PTHR46173">
    <property type="entry name" value="CCA TRNA NUCLEOTIDYLTRANSFERASE 1, MITOCHONDRIAL"/>
    <property type="match status" value="1"/>
</dbReference>
<evidence type="ECO:0000256" key="7">
    <source>
        <dbReference type="ARBA" id="ARBA00022800"/>
    </source>
</evidence>
<keyword evidence="5 11" id="KW-0479">Metal-binding</keyword>
<dbReference type="AlphaFoldDB" id="A0A417Z8I2"/>
<proteinExistence type="inferred from homology"/>
<dbReference type="Pfam" id="PF12627">
    <property type="entry name" value="PolyA_pol_RNAbd"/>
    <property type="match status" value="1"/>
</dbReference>
<dbReference type="Gene3D" id="1.20.58.560">
    <property type="match status" value="1"/>
</dbReference>
<dbReference type="HAMAP" id="MF_01263">
    <property type="entry name" value="CCA_bact_type3"/>
    <property type="match status" value="1"/>
</dbReference>
<keyword evidence="6 11" id="KW-0547">Nucleotide-binding</keyword>
<dbReference type="InterPro" id="IPR032810">
    <property type="entry name" value="CCA-adding_enz_C"/>
</dbReference>
<evidence type="ECO:0000256" key="10">
    <source>
        <dbReference type="ARBA" id="ARBA00022884"/>
    </source>
</evidence>
<evidence type="ECO:0000256" key="6">
    <source>
        <dbReference type="ARBA" id="ARBA00022741"/>
    </source>
</evidence>
<keyword evidence="9 11" id="KW-0460">Magnesium</keyword>
<feature type="binding site" evidence="11">
    <location>
        <position position="45"/>
    </location>
    <ligand>
        <name>Mg(2+)</name>
        <dbReference type="ChEBI" id="CHEBI:18420"/>
    </ligand>
</feature>
<dbReference type="InterPro" id="IPR050264">
    <property type="entry name" value="Bact_CCA-adding_enz_type3_sf"/>
</dbReference>
<evidence type="ECO:0000256" key="11">
    <source>
        <dbReference type="HAMAP-Rule" id="MF_01263"/>
    </source>
</evidence>
<feature type="binding site" evidence="11">
    <location>
        <position position="168"/>
    </location>
    <ligand>
        <name>CTP</name>
        <dbReference type="ChEBI" id="CHEBI:37563"/>
    </ligand>
</feature>
<evidence type="ECO:0000256" key="8">
    <source>
        <dbReference type="ARBA" id="ARBA00022840"/>
    </source>
</evidence>
<dbReference type="PANTHER" id="PTHR46173:SF1">
    <property type="entry name" value="CCA TRNA NUCLEOTIDYLTRANSFERASE 1, MITOCHONDRIAL"/>
    <property type="match status" value="1"/>
</dbReference>
<keyword evidence="8 11" id="KW-0067">ATP-binding</keyword>
<dbReference type="GO" id="GO:0000287">
    <property type="term" value="F:magnesium ion binding"/>
    <property type="evidence" value="ECO:0007669"/>
    <property type="project" value="UniProtKB-UniRule"/>
</dbReference>
<feature type="binding site" evidence="11">
    <location>
        <position position="116"/>
    </location>
    <ligand>
        <name>CTP</name>
        <dbReference type="ChEBI" id="CHEBI:37563"/>
    </ligand>
</feature>
<feature type="domain" description="tRNA nucleotidyltransferase/poly(A) polymerase RNA and SrmB- binding" evidence="13">
    <location>
        <begin position="174"/>
        <end position="233"/>
    </location>
</feature>
<feature type="binding site" evidence="11">
    <location>
        <position position="168"/>
    </location>
    <ligand>
        <name>ATP</name>
        <dbReference type="ChEBI" id="CHEBI:30616"/>
    </ligand>
</feature>
<evidence type="ECO:0000256" key="4">
    <source>
        <dbReference type="ARBA" id="ARBA00022695"/>
    </source>
</evidence>
<feature type="binding site" evidence="11">
    <location>
        <position position="165"/>
    </location>
    <ligand>
        <name>ATP</name>
        <dbReference type="ChEBI" id="CHEBI:30616"/>
    </ligand>
</feature>
<dbReference type="Pfam" id="PF13735">
    <property type="entry name" value="tRNA_NucTran2_2"/>
    <property type="match status" value="1"/>
</dbReference>
<dbReference type="RefSeq" id="WP_118910731.1">
    <property type="nucleotide sequence ID" value="NZ_QOCS01000009.1"/>
</dbReference>
<evidence type="ECO:0000256" key="2">
    <source>
        <dbReference type="ARBA" id="ARBA00022679"/>
    </source>
</evidence>
<comment type="similarity">
    <text evidence="11">Belongs to the tRNA nucleotidyltransferase/poly(A) polymerase family. Bacterial CCA-adding enzyme type 3 subfamily.</text>
</comment>
<evidence type="ECO:0000259" key="13">
    <source>
        <dbReference type="Pfam" id="PF12627"/>
    </source>
</evidence>
<dbReference type="GO" id="GO:0160016">
    <property type="term" value="F:CCACCA tRNA nucleotidyltransferase activity"/>
    <property type="evidence" value="ECO:0007669"/>
    <property type="project" value="RHEA"/>
</dbReference>
<dbReference type="InterPro" id="IPR032828">
    <property type="entry name" value="PolyA_RNA-bd"/>
</dbReference>
<feature type="binding site" evidence="11">
    <location>
        <position position="162"/>
    </location>
    <ligand>
        <name>CTP</name>
        <dbReference type="ChEBI" id="CHEBI:37563"/>
    </ligand>
</feature>
<keyword evidence="10 11" id="KW-0694">RNA-binding</keyword>
<evidence type="ECO:0000313" key="16">
    <source>
        <dbReference type="Proteomes" id="UP000284822"/>
    </source>
</evidence>
<dbReference type="CDD" id="cd05398">
    <property type="entry name" value="NT_ClassII-CCAase"/>
    <property type="match status" value="1"/>
</dbReference>
<accession>A0A417Z8I2</accession>
<comment type="catalytic activity">
    <reaction evidence="11">
        <text>a tRNA precursor + 2 CTP + ATP = a tRNA with a 3' CCA end + 3 diphosphate</text>
        <dbReference type="Rhea" id="RHEA:14433"/>
        <dbReference type="Rhea" id="RHEA-COMP:10465"/>
        <dbReference type="Rhea" id="RHEA-COMP:10468"/>
        <dbReference type="ChEBI" id="CHEBI:30616"/>
        <dbReference type="ChEBI" id="CHEBI:33019"/>
        <dbReference type="ChEBI" id="CHEBI:37563"/>
        <dbReference type="ChEBI" id="CHEBI:74896"/>
        <dbReference type="ChEBI" id="CHEBI:83071"/>
        <dbReference type="EC" id="2.7.7.72"/>
    </reaction>
</comment>
<feature type="domain" description="CCA-adding enzyme C-terminal" evidence="14">
    <location>
        <begin position="247"/>
        <end position="390"/>
    </location>
</feature>